<dbReference type="RefSeq" id="WP_413276039.1">
    <property type="nucleotide sequence ID" value="NZ_JBHFNT010000037.1"/>
</dbReference>
<dbReference type="EMBL" id="JBHFNT010000037">
    <property type="protein sequence ID" value="MFB2833583.1"/>
    <property type="molecule type" value="Genomic_DNA"/>
</dbReference>
<dbReference type="NCBIfam" id="NF045586">
    <property type="entry name" value="Npun_F0494_fam"/>
    <property type="match status" value="1"/>
</dbReference>
<sequence length="136" mass="15635">MNLVKQTATNSLSYSQKTIERAERSLRVSPFRMLLFTIMRSRSVDFQEIAGVNGSKNQFTKRQLSELITDNSLLWLIQVGVLRREVDGQGITNSFRLTPLGHEIIGKLSSQGVEIPPASWRDRIYQFLTKWLRLPL</sequence>
<dbReference type="InterPro" id="IPR054651">
    <property type="entry name" value="Npun_F0494-like"/>
</dbReference>
<gene>
    <name evidence="1" type="ORF">ACE1CA_03525</name>
</gene>
<reference evidence="1 2" key="1">
    <citation type="submission" date="2024-09" db="EMBL/GenBank/DDBJ databases">
        <title>Floridaenema gen nov. (Aerosakkonemataceae, Aerosakkonematales ord. nov., Cyanobacteria) from benthic tropical and subtropical fresh waters, with the description of four new species.</title>
        <authorList>
            <person name="Moretto J.A."/>
            <person name="Berthold D.E."/>
            <person name="Lefler F.W."/>
            <person name="Huang I.-S."/>
            <person name="Laughinghouse H. IV."/>
        </authorList>
    </citation>
    <scope>NUCLEOTIDE SEQUENCE [LARGE SCALE GENOMIC DNA]</scope>
    <source>
        <strain evidence="1 2">BLCC-F167</strain>
    </source>
</reference>
<dbReference type="Proteomes" id="UP001576780">
    <property type="component" value="Unassembled WGS sequence"/>
</dbReference>
<name>A0ABV4WFY3_9CYAN</name>
<keyword evidence="2" id="KW-1185">Reference proteome</keyword>
<comment type="caution">
    <text evidence="1">The sequence shown here is derived from an EMBL/GenBank/DDBJ whole genome shotgun (WGS) entry which is preliminary data.</text>
</comment>
<protein>
    <submittedName>
        <fullName evidence="1">Npun_F0494 family protein</fullName>
    </submittedName>
</protein>
<accession>A0ABV4WFY3</accession>
<evidence type="ECO:0000313" key="1">
    <source>
        <dbReference type="EMBL" id="MFB2833583.1"/>
    </source>
</evidence>
<evidence type="ECO:0000313" key="2">
    <source>
        <dbReference type="Proteomes" id="UP001576780"/>
    </source>
</evidence>
<organism evidence="1 2">
    <name type="scientific">Floridaenema evergladense BLCC-F167</name>
    <dbReference type="NCBI Taxonomy" id="3153639"/>
    <lineage>
        <taxon>Bacteria</taxon>
        <taxon>Bacillati</taxon>
        <taxon>Cyanobacteriota</taxon>
        <taxon>Cyanophyceae</taxon>
        <taxon>Oscillatoriophycideae</taxon>
        <taxon>Aerosakkonematales</taxon>
        <taxon>Aerosakkonemataceae</taxon>
        <taxon>Floridanema</taxon>
        <taxon>Floridanema evergladense</taxon>
    </lineage>
</organism>
<proteinExistence type="predicted"/>